<dbReference type="Pfam" id="PF07811">
    <property type="entry name" value="TadE"/>
    <property type="match status" value="1"/>
</dbReference>
<protein>
    <recommendedName>
        <fullName evidence="2">TadE-like domain-containing protein</fullName>
    </recommendedName>
</protein>
<organism evidence="3 4">
    <name type="scientific">Plantactinospora endophytica</name>
    <dbReference type="NCBI Taxonomy" id="673535"/>
    <lineage>
        <taxon>Bacteria</taxon>
        <taxon>Bacillati</taxon>
        <taxon>Actinomycetota</taxon>
        <taxon>Actinomycetes</taxon>
        <taxon>Micromonosporales</taxon>
        <taxon>Micromonosporaceae</taxon>
        <taxon>Plantactinospora</taxon>
    </lineage>
</organism>
<evidence type="ECO:0000313" key="4">
    <source>
        <dbReference type="Proteomes" id="UP000646749"/>
    </source>
</evidence>
<name>A0ABQ4E278_9ACTN</name>
<keyword evidence="1" id="KW-0472">Membrane</keyword>
<keyword evidence="1" id="KW-0812">Transmembrane</keyword>
<comment type="caution">
    <text evidence="3">The sequence shown here is derived from an EMBL/GenBank/DDBJ whole genome shotgun (WGS) entry which is preliminary data.</text>
</comment>
<reference evidence="3 4" key="1">
    <citation type="submission" date="2021-01" db="EMBL/GenBank/DDBJ databases">
        <title>Whole genome shotgun sequence of Plantactinospora endophytica NBRC 110450.</title>
        <authorList>
            <person name="Komaki H."/>
            <person name="Tamura T."/>
        </authorList>
    </citation>
    <scope>NUCLEOTIDE SEQUENCE [LARGE SCALE GENOMIC DNA]</scope>
    <source>
        <strain evidence="3 4">NBRC 110450</strain>
    </source>
</reference>
<accession>A0ABQ4E278</accession>
<dbReference type="RefSeq" id="WP_372445623.1">
    <property type="nucleotide sequence ID" value="NZ_BONW01000017.1"/>
</dbReference>
<dbReference type="EMBL" id="BONW01000017">
    <property type="protein sequence ID" value="GIG88818.1"/>
    <property type="molecule type" value="Genomic_DNA"/>
</dbReference>
<proteinExistence type="predicted"/>
<keyword evidence="4" id="KW-1185">Reference proteome</keyword>
<feature type="domain" description="TadE-like" evidence="2">
    <location>
        <begin position="25"/>
        <end position="61"/>
    </location>
</feature>
<dbReference type="InterPro" id="IPR012495">
    <property type="entry name" value="TadE-like_dom"/>
</dbReference>
<gene>
    <name evidence="3" type="ORF">Pen02_37540</name>
</gene>
<evidence type="ECO:0000313" key="3">
    <source>
        <dbReference type="EMBL" id="GIG88818.1"/>
    </source>
</evidence>
<evidence type="ECO:0000256" key="1">
    <source>
        <dbReference type="SAM" id="Phobius"/>
    </source>
</evidence>
<keyword evidence="1" id="KW-1133">Transmembrane helix</keyword>
<evidence type="ECO:0000259" key="2">
    <source>
        <dbReference type="Pfam" id="PF07811"/>
    </source>
</evidence>
<dbReference type="Proteomes" id="UP000646749">
    <property type="component" value="Unassembled WGS sequence"/>
</dbReference>
<feature type="transmembrane region" description="Helical" evidence="1">
    <location>
        <begin position="27"/>
        <end position="50"/>
    </location>
</feature>
<sequence length="144" mass="15429">MIPVRRLLGGRSLPGVERDRGANPVELAVLMPAILILLLASIQAAAWFIARATALNAAQSAVSAQRAYQAEPGVGQERAEDFLDRAGDWLEGWEVTVTVPEPDDTQVSATVTGQPLRVVPLISLPPISETAFGTVERFTEEEAP</sequence>